<evidence type="ECO:0000313" key="1">
    <source>
        <dbReference type="EMBL" id="EJN84089.1"/>
    </source>
</evidence>
<proteinExistence type="predicted"/>
<dbReference type="Proteomes" id="UP000007814">
    <property type="component" value="Unassembled WGS sequence"/>
</dbReference>
<reference evidence="1 2" key="1">
    <citation type="submission" date="2012-07" db="EMBL/GenBank/DDBJ databases">
        <authorList>
            <person name="Durkin A.S."/>
            <person name="McCorrison J."/>
            <person name="Torralba M."/>
            <person name="Gillis M."/>
            <person name="Methe B."/>
            <person name="Sutton G."/>
            <person name="Nelson K.E."/>
        </authorList>
    </citation>
    <scope>NUCLEOTIDE SEQUENCE [LARGE SCALE GENOMIC DNA]</scope>
    <source>
        <strain evidence="2">ATCC 12104 / DSM 43013 / CCUG 2238 / JCM 8349 / NCTC 10301 / Howell 279</strain>
    </source>
</reference>
<organism evidence="1 2">
    <name type="scientific">Actinomyces naeslundii (strain ATCC 12104 / DSM 43013 / CCUG 2238 / JCM 8349 / NCTC 10301 / Howell 279)</name>
    <dbReference type="NCBI Taxonomy" id="1115803"/>
    <lineage>
        <taxon>Bacteria</taxon>
        <taxon>Bacillati</taxon>
        <taxon>Actinomycetota</taxon>
        <taxon>Actinomycetes</taxon>
        <taxon>Actinomycetales</taxon>
        <taxon>Actinomycetaceae</taxon>
        <taxon>Actinomyces</taxon>
    </lineage>
</organism>
<comment type="caution">
    <text evidence="1">The sequence shown here is derived from an EMBL/GenBank/DDBJ whole genome shotgun (WGS) entry which is preliminary data.</text>
</comment>
<dbReference type="AlphaFoldDB" id="J3JJ15"/>
<dbReference type="EMBL" id="ALJK01000172">
    <property type="protein sequence ID" value="EJN84089.1"/>
    <property type="molecule type" value="Genomic_DNA"/>
</dbReference>
<protein>
    <submittedName>
        <fullName evidence="1">Uncharacterized protein</fullName>
    </submittedName>
</protein>
<name>J3JJ15_ACTNH</name>
<evidence type="ECO:0000313" key="2">
    <source>
        <dbReference type="Proteomes" id="UP000007814"/>
    </source>
</evidence>
<accession>J3JJ15</accession>
<gene>
    <name evidence="1" type="ORF">HMPREF1129_1875</name>
</gene>
<sequence>MAVASCCDPELVAGMAAGIQRGRPDGRGARAAPGRAVSYNAVGLSTCGREACAVGEKAVMAGIADGGAALALAIPNMRGLT</sequence>